<organism evidence="1 2">
    <name type="scientific">Streptomyces regalis</name>
    <dbReference type="NCBI Taxonomy" id="68262"/>
    <lineage>
        <taxon>Bacteria</taxon>
        <taxon>Bacillati</taxon>
        <taxon>Actinomycetota</taxon>
        <taxon>Actinomycetes</taxon>
        <taxon>Kitasatosporales</taxon>
        <taxon>Streptomycetaceae</taxon>
        <taxon>Streptomyces</taxon>
    </lineage>
</organism>
<dbReference type="Proteomes" id="UP000053923">
    <property type="component" value="Unassembled WGS sequence"/>
</dbReference>
<proteinExistence type="predicted"/>
<dbReference type="AlphaFoldDB" id="A0A101JQX6"/>
<sequence>MADLMRPDPSLPRFTDVFLPVYADQFLLHALEAGAGDLDEVLSTQPVVEAAGSEAQAIAVVSVLRARGWMVAEITYASGFVELVRLTPSGLTEARRLKAESTRRSSRRSYTRIAVLRWVDDTAPASGSADLQTFVFSPASWFCGGQLAWDEIHEAVQYLREKGLLERYGGRELALTPMGQDCVEAGTTVEVFMQGQQNTGPTQNFFGAVGAVNSTVHGGQVIAGNNATVNSGIDGAALAQLITQLRAATSDLDLTAEEVEAYEADIVRLGSTEDREEQRGIWQSRIAPRLGSGVQAGSALATIIQFGMALFG</sequence>
<evidence type="ECO:0000313" key="2">
    <source>
        <dbReference type="Proteomes" id="UP000053923"/>
    </source>
</evidence>
<comment type="caution">
    <text evidence="1">The sequence shown here is derived from an EMBL/GenBank/DDBJ whole genome shotgun (WGS) entry which is preliminary data.</text>
</comment>
<gene>
    <name evidence="1" type="ORF">ADL12_25325</name>
</gene>
<keyword evidence="2" id="KW-1185">Reference proteome</keyword>
<accession>A0A101JQX6</accession>
<dbReference type="RefSeq" id="WP_062705473.1">
    <property type="nucleotide sequence ID" value="NZ_LLZG01000265.1"/>
</dbReference>
<protein>
    <submittedName>
        <fullName evidence="1">Uncharacterized protein</fullName>
    </submittedName>
</protein>
<dbReference type="EMBL" id="LLZG01000265">
    <property type="protein sequence ID" value="KUL31339.1"/>
    <property type="molecule type" value="Genomic_DNA"/>
</dbReference>
<evidence type="ECO:0000313" key="1">
    <source>
        <dbReference type="EMBL" id="KUL31339.1"/>
    </source>
</evidence>
<name>A0A101JQX6_9ACTN</name>
<dbReference type="OrthoDB" id="3987487at2"/>
<reference evidence="2" key="1">
    <citation type="submission" date="2015-10" db="EMBL/GenBank/DDBJ databases">
        <authorList>
            <person name="Ju K.-S."/>
            <person name="Doroghazi J.R."/>
            <person name="Metcalf W.W."/>
        </authorList>
    </citation>
    <scope>NUCLEOTIDE SEQUENCE [LARGE SCALE GENOMIC DNA]</scope>
    <source>
        <strain evidence="2">NRRL 3151</strain>
    </source>
</reference>